<feature type="signal peptide" evidence="2">
    <location>
        <begin position="1"/>
        <end position="27"/>
    </location>
</feature>
<evidence type="ECO:0000259" key="3">
    <source>
        <dbReference type="Pfam" id="PF00496"/>
    </source>
</evidence>
<dbReference type="PIRSF" id="PIRSF002741">
    <property type="entry name" value="MppA"/>
    <property type="match status" value="1"/>
</dbReference>
<dbReference type="Gene3D" id="3.10.105.10">
    <property type="entry name" value="Dipeptide-binding Protein, Domain 3"/>
    <property type="match status" value="1"/>
</dbReference>
<feature type="domain" description="Solute-binding protein family 5" evidence="3">
    <location>
        <begin position="101"/>
        <end position="499"/>
    </location>
</feature>
<comment type="caution">
    <text evidence="4">The sequence shown here is derived from an EMBL/GenBank/DDBJ whole genome shotgun (WGS) entry which is preliminary data.</text>
</comment>
<dbReference type="Pfam" id="PF00496">
    <property type="entry name" value="SBP_bac_5"/>
    <property type="match status" value="1"/>
</dbReference>
<keyword evidence="2" id="KW-0732">Signal</keyword>
<gene>
    <name evidence="4" type="ORF">ACEZDE_12420</name>
</gene>
<dbReference type="Gene3D" id="3.90.76.10">
    <property type="entry name" value="Dipeptide-binding Protein, Domain 1"/>
    <property type="match status" value="1"/>
</dbReference>
<name>A0ABV6VUL1_9ACTN</name>
<dbReference type="EMBL" id="JBHFAB010000007">
    <property type="protein sequence ID" value="MFC1417451.1"/>
    <property type="molecule type" value="Genomic_DNA"/>
</dbReference>
<dbReference type="SUPFAM" id="SSF53850">
    <property type="entry name" value="Periplasmic binding protein-like II"/>
    <property type="match status" value="1"/>
</dbReference>
<sequence>MSRRQLSHGPIAAVAAAALGVTLAACSGGGSGGGGATPRAADLVQAGRASVVQGGTLRWAVDAVPSTFNAFQADATDDTTLVAEAVLPTLFTLDEHADAKPDPDYLTGVEQTSAQPQTVVYHLNPKAVWSDGKPLSAADFSAQWHALNGKDQAFWTAGTAGYDDIASVSQGATPQDVKVVFSKPYGPWKGLFAPLYPAAATATAAAFNEGSRTKLAADAGPFTLKSATGGTVTVVRNPHWWGEPAKLDAIDFTAVAPEARTAALSAGKLDVADLSETVDDDGAAALTKAAAVSGVTLHRASAPAYVQLTLNGGSGPLADPDLRRAVAQAVDRTQIANAVLTPLGLPAVALGSHLVMADQQGYQDDSGALGAGTDNAAKRLDAAGWKLGNPVAVQGDAVAPSSAAATPAPSGSAGGASGSPAPSTGGRAKDGHQLALTLLTRTGSALDAQVAGLLTTQLAKIGIPVTTRAVSSGTFFTDHVAGGDFDLALFSWPASAFPVADEAALFTKPQVGPDGAPVNGQNLSGTGTDEVDRLLAQATSALDPAQAAKLVVQADARIWQEAPSLPLFQRPEVVAVRSGVANAGAFGFTAPRFQDLGFTQAHS</sequence>
<feature type="compositionally biased region" description="Low complexity" evidence="1">
    <location>
        <begin position="399"/>
        <end position="411"/>
    </location>
</feature>
<dbReference type="RefSeq" id="WP_380535565.1">
    <property type="nucleotide sequence ID" value="NZ_JBHFAB010000007.1"/>
</dbReference>
<reference evidence="4 5" key="1">
    <citation type="submission" date="2024-09" db="EMBL/GenBank/DDBJ databases">
        <authorList>
            <person name="Lee S.D."/>
        </authorList>
    </citation>
    <scope>NUCLEOTIDE SEQUENCE [LARGE SCALE GENOMIC DNA]</scope>
    <source>
        <strain evidence="4 5">N8-3</strain>
    </source>
</reference>
<evidence type="ECO:0000313" key="5">
    <source>
        <dbReference type="Proteomes" id="UP001592531"/>
    </source>
</evidence>
<dbReference type="InterPro" id="IPR039424">
    <property type="entry name" value="SBP_5"/>
</dbReference>
<proteinExistence type="predicted"/>
<dbReference type="Gene3D" id="3.40.190.10">
    <property type="entry name" value="Periplasmic binding protein-like II"/>
    <property type="match status" value="1"/>
</dbReference>
<feature type="region of interest" description="Disordered" evidence="1">
    <location>
        <begin position="398"/>
        <end position="429"/>
    </location>
</feature>
<evidence type="ECO:0000256" key="2">
    <source>
        <dbReference type="SAM" id="SignalP"/>
    </source>
</evidence>
<evidence type="ECO:0000256" key="1">
    <source>
        <dbReference type="SAM" id="MobiDB-lite"/>
    </source>
</evidence>
<dbReference type="PANTHER" id="PTHR30290:SF65">
    <property type="entry name" value="MONOACYL PHOSPHATIDYLINOSITOL TETRAMANNOSIDE-BINDING PROTEIN LPQW-RELATED"/>
    <property type="match status" value="1"/>
</dbReference>
<dbReference type="InterPro" id="IPR030678">
    <property type="entry name" value="Peptide/Ni-bd"/>
</dbReference>
<dbReference type="PANTHER" id="PTHR30290">
    <property type="entry name" value="PERIPLASMIC BINDING COMPONENT OF ABC TRANSPORTER"/>
    <property type="match status" value="1"/>
</dbReference>
<dbReference type="Proteomes" id="UP001592531">
    <property type="component" value="Unassembled WGS sequence"/>
</dbReference>
<keyword evidence="5" id="KW-1185">Reference proteome</keyword>
<organism evidence="4 5">
    <name type="scientific">Streptacidiphilus cavernicola</name>
    <dbReference type="NCBI Taxonomy" id="3342716"/>
    <lineage>
        <taxon>Bacteria</taxon>
        <taxon>Bacillati</taxon>
        <taxon>Actinomycetota</taxon>
        <taxon>Actinomycetes</taxon>
        <taxon>Kitasatosporales</taxon>
        <taxon>Streptomycetaceae</taxon>
        <taxon>Streptacidiphilus</taxon>
    </lineage>
</organism>
<feature type="chain" id="PRO_5045061613" evidence="2">
    <location>
        <begin position="28"/>
        <end position="603"/>
    </location>
</feature>
<accession>A0ABV6VUL1</accession>
<dbReference type="PROSITE" id="PS51257">
    <property type="entry name" value="PROKAR_LIPOPROTEIN"/>
    <property type="match status" value="1"/>
</dbReference>
<dbReference type="InterPro" id="IPR000914">
    <property type="entry name" value="SBP_5_dom"/>
</dbReference>
<evidence type="ECO:0000313" key="4">
    <source>
        <dbReference type="EMBL" id="MFC1417451.1"/>
    </source>
</evidence>
<protein>
    <submittedName>
        <fullName evidence="4">ABC transporter family substrate-binding protein</fullName>
    </submittedName>
</protein>
<dbReference type="CDD" id="cd08501">
    <property type="entry name" value="PBP2_Lpqw"/>
    <property type="match status" value="1"/>
</dbReference>